<dbReference type="InterPro" id="IPR053203">
    <property type="entry name" value="Cisplatin_resist-associated"/>
</dbReference>
<evidence type="ECO:0000313" key="3">
    <source>
        <dbReference type="Proteomes" id="UP001165120"/>
    </source>
</evidence>
<proteinExistence type="predicted"/>
<evidence type="ECO:0000313" key="2">
    <source>
        <dbReference type="EMBL" id="GME66934.1"/>
    </source>
</evidence>
<dbReference type="AlphaFoldDB" id="A0A9W6W7D0"/>
<name>A0A9W6W7D0_CANBO</name>
<organism evidence="2 3">
    <name type="scientific">Candida boidinii</name>
    <name type="common">Yeast</name>
    <dbReference type="NCBI Taxonomy" id="5477"/>
    <lineage>
        <taxon>Eukaryota</taxon>
        <taxon>Fungi</taxon>
        <taxon>Dikarya</taxon>
        <taxon>Ascomycota</taxon>
        <taxon>Saccharomycotina</taxon>
        <taxon>Pichiomycetes</taxon>
        <taxon>Pichiales</taxon>
        <taxon>Pichiaceae</taxon>
        <taxon>Ogataea</taxon>
        <taxon>Ogataea/Candida clade</taxon>
    </lineage>
</organism>
<gene>
    <name evidence="2" type="ORF">Cboi02_000037200</name>
</gene>
<feature type="compositionally biased region" description="Polar residues" evidence="1">
    <location>
        <begin position="118"/>
        <end position="129"/>
    </location>
</feature>
<evidence type="ECO:0000256" key="1">
    <source>
        <dbReference type="SAM" id="MobiDB-lite"/>
    </source>
</evidence>
<keyword evidence="3" id="KW-1185">Reference proteome</keyword>
<dbReference type="PANTHER" id="PTHR34693">
    <property type="entry name" value="PROTEIN PAR32"/>
    <property type="match status" value="1"/>
</dbReference>
<accession>A0A9W6W7D0</accession>
<dbReference type="InterPro" id="IPR022024">
    <property type="entry name" value="DUF3602"/>
</dbReference>
<protein>
    <submittedName>
        <fullName evidence="2">Unnamed protein product</fullName>
    </submittedName>
</protein>
<dbReference type="EMBL" id="BSXN01000065">
    <property type="protein sequence ID" value="GME66934.1"/>
    <property type="molecule type" value="Genomic_DNA"/>
</dbReference>
<comment type="caution">
    <text evidence="2">The sequence shown here is derived from an EMBL/GenBank/DDBJ whole genome shotgun (WGS) entry which is preliminary data.</text>
</comment>
<reference evidence="2" key="1">
    <citation type="submission" date="2023-04" db="EMBL/GenBank/DDBJ databases">
        <title>Candida boidinii NBRC 10035.</title>
        <authorList>
            <person name="Ichikawa N."/>
            <person name="Sato H."/>
            <person name="Tonouchi N."/>
        </authorList>
    </citation>
    <scope>NUCLEOTIDE SEQUENCE</scope>
    <source>
        <strain evidence="2">NBRC 10035</strain>
    </source>
</reference>
<feature type="region of interest" description="Disordered" evidence="1">
    <location>
        <begin position="34"/>
        <end position="150"/>
    </location>
</feature>
<sequence>MSGNMVSLGRGGAANIVTESQEIENESQNLKLEKSVSNSFPQDKNGQVTYSVGRSGASNQVKANEIPSPKLKPETEIKLTPVFSAGRGGRGNIIRNKKDKSIAQELDDQLSPIHSRKSNLSSNGNTDALNGSSSSSNGGGFMKKIKKLFN</sequence>
<dbReference type="Pfam" id="PF12223">
    <property type="entry name" value="DUF3602"/>
    <property type="match status" value="1"/>
</dbReference>
<feature type="compositionally biased region" description="Polar residues" evidence="1">
    <location>
        <begin position="34"/>
        <end position="62"/>
    </location>
</feature>
<dbReference type="PANTHER" id="PTHR34693:SF1">
    <property type="entry name" value="PROTEIN PAR32"/>
    <property type="match status" value="1"/>
</dbReference>
<dbReference type="Proteomes" id="UP001165120">
    <property type="component" value="Unassembled WGS sequence"/>
</dbReference>